<dbReference type="EMBL" id="CAJJDN010000013">
    <property type="protein sequence ID" value="CAD8059781.1"/>
    <property type="molecule type" value="Genomic_DNA"/>
</dbReference>
<dbReference type="Pfam" id="PF14580">
    <property type="entry name" value="LRR_9"/>
    <property type="match status" value="1"/>
</dbReference>
<proteinExistence type="predicted"/>
<comment type="caution">
    <text evidence="3">The sequence shown here is derived from an EMBL/GenBank/DDBJ whole genome shotgun (WGS) entry which is preliminary data.</text>
</comment>
<sequence>MGKPLTAELIVQKTKNDQLFQIKNLNLWGNDIDDLKALRQLPNLEVLSLSVNKISTLKDIGCCQKLQELYLRKNCISDIKELRYLVHLPNLRVLWLQDNPCADHPNYREIVVKYLPNLVKLDNTTITNEDRQNSQSVNILEDDFEEQTQNSNILNRPKSSLKESPKKQPFIFNQQEQQRPVTPEIIQNQQNIFNNNKNIERNENILCAVLSLIKELDDSSLEVVKKDIDKKLQKNNNLKRIL</sequence>
<evidence type="ECO:0000256" key="2">
    <source>
        <dbReference type="ARBA" id="ARBA00022737"/>
    </source>
</evidence>
<dbReference type="PANTHER" id="PTHR18849:SF0">
    <property type="entry name" value="CILIA- AND FLAGELLA-ASSOCIATED PROTEIN 410-RELATED"/>
    <property type="match status" value="1"/>
</dbReference>
<dbReference type="FunFam" id="3.80.10.10:FF:000094">
    <property type="entry name" value="protein C21orf2 isoform X1"/>
    <property type="match status" value="1"/>
</dbReference>
<organism evidence="3 4">
    <name type="scientific">Paramecium sonneborni</name>
    <dbReference type="NCBI Taxonomy" id="65129"/>
    <lineage>
        <taxon>Eukaryota</taxon>
        <taxon>Sar</taxon>
        <taxon>Alveolata</taxon>
        <taxon>Ciliophora</taxon>
        <taxon>Intramacronucleata</taxon>
        <taxon>Oligohymenophorea</taxon>
        <taxon>Peniculida</taxon>
        <taxon>Parameciidae</taxon>
        <taxon>Paramecium</taxon>
    </lineage>
</organism>
<dbReference type="AlphaFoldDB" id="A0A8S1KZB0"/>
<gene>
    <name evidence="3" type="ORF">PSON_ATCC_30995.1.T0130448</name>
</gene>
<dbReference type="OrthoDB" id="1517790at2759"/>
<keyword evidence="2" id="KW-0677">Repeat</keyword>
<dbReference type="GO" id="GO:0036064">
    <property type="term" value="C:ciliary basal body"/>
    <property type="evidence" value="ECO:0007669"/>
    <property type="project" value="UniProtKB-ARBA"/>
</dbReference>
<dbReference type="Proteomes" id="UP000692954">
    <property type="component" value="Unassembled WGS sequence"/>
</dbReference>
<evidence type="ECO:0000256" key="1">
    <source>
        <dbReference type="ARBA" id="ARBA00022614"/>
    </source>
</evidence>
<dbReference type="PANTHER" id="PTHR18849">
    <property type="entry name" value="LEUCINE RICH REPEAT PROTEIN"/>
    <property type="match status" value="1"/>
</dbReference>
<keyword evidence="4" id="KW-1185">Reference proteome</keyword>
<keyword evidence="1" id="KW-0433">Leucine-rich repeat</keyword>
<name>A0A8S1KZB0_9CILI</name>
<evidence type="ECO:0000313" key="3">
    <source>
        <dbReference type="EMBL" id="CAD8059781.1"/>
    </source>
</evidence>
<evidence type="ECO:0000313" key="4">
    <source>
        <dbReference type="Proteomes" id="UP000692954"/>
    </source>
</evidence>
<protein>
    <submittedName>
        <fullName evidence="3">Uncharacterized protein</fullName>
    </submittedName>
</protein>
<accession>A0A8S1KZB0</accession>
<dbReference type="PROSITE" id="PS51450">
    <property type="entry name" value="LRR"/>
    <property type="match status" value="3"/>
</dbReference>
<dbReference type="InterPro" id="IPR001611">
    <property type="entry name" value="Leu-rich_rpt"/>
</dbReference>
<reference evidence="3" key="1">
    <citation type="submission" date="2021-01" db="EMBL/GenBank/DDBJ databases">
        <authorList>
            <consortium name="Genoscope - CEA"/>
            <person name="William W."/>
        </authorList>
    </citation>
    <scope>NUCLEOTIDE SEQUENCE</scope>
</reference>